<feature type="transmembrane region" description="Helical" evidence="1">
    <location>
        <begin position="128"/>
        <end position="147"/>
    </location>
</feature>
<feature type="transmembrane region" description="Helical" evidence="1">
    <location>
        <begin position="88"/>
        <end position="108"/>
    </location>
</feature>
<dbReference type="Gene3D" id="3.30.565.10">
    <property type="entry name" value="Histidine kinase-like ATPase, C-terminal domain"/>
    <property type="match status" value="1"/>
</dbReference>
<keyword evidence="1" id="KW-1133">Transmembrane helix</keyword>
<accession>A0AA49JF39</accession>
<evidence type="ECO:0000259" key="2">
    <source>
        <dbReference type="Pfam" id="PF06580"/>
    </source>
</evidence>
<keyword evidence="3" id="KW-0418">Kinase</keyword>
<name>A0AA49JF39_9BACT</name>
<sequence length="349" mass="40465">MTFKRKLRRWTIYLGVNLFIATAIVFFLTPRLFFSIEGWRDLVDDILYSFTLCLVLGGGNDFLNAWIGRRVSWIHHPTKRFILNTIALLTYSFLASLLIAFIFIQLFFANNPSEVPWHVYVETAYLPLGIAVVLTFFITSRGFLLSWRQAAIEAEKLKTERVSSQYESLKNQVNPHFLFNSLNALTSLVYEDQDQAAKFIKKLADVYRYVLDNQQKEVVPLSEEIRFVEAYVFLQKIRFEDNLQVSIQIPADTPAMVLPLSLQMLVENAIKHNIISDDEPLHIQLYLEEDEFLVVKNNLQPKTSHEYSSGLGLKNIRSRYEYLSKKEISVLNSENEFIVKLPLLNLQPA</sequence>
<dbReference type="InterPro" id="IPR050640">
    <property type="entry name" value="Bact_2-comp_sensor_kinase"/>
</dbReference>
<dbReference type="PANTHER" id="PTHR34220">
    <property type="entry name" value="SENSOR HISTIDINE KINASE YPDA"/>
    <property type="match status" value="1"/>
</dbReference>
<reference evidence="3" key="1">
    <citation type="journal article" date="2023" name="Comput. Struct. Biotechnol. J.">
        <title>Discovery of a novel marine Bacteroidetes with a rich repertoire of carbohydrate-active enzymes.</title>
        <authorList>
            <person name="Chen B."/>
            <person name="Liu G."/>
            <person name="Chen Q."/>
            <person name="Wang H."/>
            <person name="Liu L."/>
            <person name="Tang K."/>
        </authorList>
    </citation>
    <scope>NUCLEOTIDE SEQUENCE</scope>
    <source>
        <strain evidence="3">TK19036</strain>
    </source>
</reference>
<dbReference type="InterPro" id="IPR036890">
    <property type="entry name" value="HATPase_C_sf"/>
</dbReference>
<dbReference type="Pfam" id="PF06580">
    <property type="entry name" value="His_kinase"/>
    <property type="match status" value="1"/>
</dbReference>
<proteinExistence type="predicted"/>
<feature type="transmembrane region" description="Helical" evidence="1">
    <location>
        <begin position="12"/>
        <end position="34"/>
    </location>
</feature>
<keyword evidence="3" id="KW-0808">Transferase</keyword>
<dbReference type="GO" id="GO:0000155">
    <property type="term" value="F:phosphorelay sensor kinase activity"/>
    <property type="evidence" value="ECO:0007669"/>
    <property type="project" value="InterPro"/>
</dbReference>
<dbReference type="InterPro" id="IPR010559">
    <property type="entry name" value="Sig_transdc_His_kin_internal"/>
</dbReference>
<feature type="transmembrane region" description="Helical" evidence="1">
    <location>
        <begin position="46"/>
        <end position="67"/>
    </location>
</feature>
<evidence type="ECO:0000313" key="3">
    <source>
        <dbReference type="EMBL" id="WKN38828.1"/>
    </source>
</evidence>
<dbReference type="AlphaFoldDB" id="A0AA49JF39"/>
<organism evidence="3">
    <name type="scientific">Roseihalotalea indica</name>
    <dbReference type="NCBI Taxonomy" id="2867963"/>
    <lineage>
        <taxon>Bacteria</taxon>
        <taxon>Pseudomonadati</taxon>
        <taxon>Bacteroidota</taxon>
        <taxon>Cytophagia</taxon>
        <taxon>Cytophagales</taxon>
        <taxon>Catalimonadaceae</taxon>
        <taxon>Roseihalotalea</taxon>
    </lineage>
</organism>
<dbReference type="PANTHER" id="PTHR34220:SF7">
    <property type="entry name" value="SENSOR HISTIDINE KINASE YPDA"/>
    <property type="match status" value="1"/>
</dbReference>
<evidence type="ECO:0000256" key="1">
    <source>
        <dbReference type="SAM" id="Phobius"/>
    </source>
</evidence>
<dbReference type="GO" id="GO:0016020">
    <property type="term" value="C:membrane"/>
    <property type="evidence" value="ECO:0007669"/>
    <property type="project" value="InterPro"/>
</dbReference>
<protein>
    <submittedName>
        <fullName evidence="3">Histidine kinase</fullName>
    </submittedName>
</protein>
<gene>
    <name evidence="3" type="ORF">K4G66_08940</name>
</gene>
<feature type="domain" description="Signal transduction histidine kinase internal region" evidence="2">
    <location>
        <begin position="165"/>
        <end position="243"/>
    </location>
</feature>
<dbReference type="SUPFAM" id="SSF55874">
    <property type="entry name" value="ATPase domain of HSP90 chaperone/DNA topoisomerase II/histidine kinase"/>
    <property type="match status" value="1"/>
</dbReference>
<keyword evidence="1" id="KW-0472">Membrane</keyword>
<reference evidence="3" key="2">
    <citation type="journal article" date="2024" name="Antonie Van Leeuwenhoek">
        <title>Roseihalotalea indica gen. nov., sp. nov., a halophilic Bacteroidetes from mesopelagic Southwest Indian Ocean with higher carbohydrate metabolic potential.</title>
        <authorList>
            <person name="Chen B."/>
            <person name="Zhang M."/>
            <person name="Lin D."/>
            <person name="Ye J."/>
            <person name="Tang K."/>
        </authorList>
    </citation>
    <scope>NUCLEOTIDE SEQUENCE</scope>
    <source>
        <strain evidence="3">TK19036</strain>
    </source>
</reference>
<keyword evidence="1" id="KW-0812">Transmembrane</keyword>
<dbReference type="EMBL" id="CP120682">
    <property type="protein sequence ID" value="WKN38828.1"/>
    <property type="molecule type" value="Genomic_DNA"/>
</dbReference>